<name>A0A0D6ZZQ3_9AGAR</name>
<feature type="region of interest" description="Disordered" evidence="1">
    <location>
        <begin position="1"/>
        <end position="110"/>
    </location>
</feature>
<reference evidence="2 3" key="1">
    <citation type="journal article" date="2015" name="Fungal Genet. Biol.">
        <title>Evolution of novel wood decay mechanisms in Agaricales revealed by the genome sequences of Fistulina hepatica and Cylindrobasidium torrendii.</title>
        <authorList>
            <person name="Floudas D."/>
            <person name="Held B.W."/>
            <person name="Riley R."/>
            <person name="Nagy L.G."/>
            <person name="Koehler G."/>
            <person name="Ransdell A.S."/>
            <person name="Younus H."/>
            <person name="Chow J."/>
            <person name="Chiniquy J."/>
            <person name="Lipzen A."/>
            <person name="Tritt A."/>
            <person name="Sun H."/>
            <person name="Haridas S."/>
            <person name="LaButti K."/>
            <person name="Ohm R.A."/>
            <person name="Kues U."/>
            <person name="Blanchette R.A."/>
            <person name="Grigoriev I.V."/>
            <person name="Minto R.E."/>
            <person name="Hibbett D.S."/>
        </authorList>
    </citation>
    <scope>NUCLEOTIDE SEQUENCE [LARGE SCALE GENOMIC DNA]</scope>
    <source>
        <strain evidence="2 3">ATCC 64428</strain>
    </source>
</reference>
<keyword evidence="3" id="KW-1185">Reference proteome</keyword>
<gene>
    <name evidence="2" type="ORF">FISHEDRAFT_78922</name>
</gene>
<protein>
    <submittedName>
        <fullName evidence="2">Uncharacterized protein</fullName>
    </submittedName>
</protein>
<feature type="compositionally biased region" description="Low complexity" evidence="1">
    <location>
        <begin position="66"/>
        <end position="81"/>
    </location>
</feature>
<sequence length="257" mass="28549">MHHPGMGPPVSNTQQAAPVPEVNSGNNVNGRHASCPPKGEKKDDGSSADAKDRNDRAVGAGEQDGASTPAAPSASQQQPATRELMGPGATTHEEVPPCEYNMRPAYDPRAYLPQYDPRVYQPRYDPRAYAPQHDLRAYALQYDSRAYDPRAYDPCATTYDPRCDPRYDPRARPLYDPRYYPDLCEYDMRGGDSTASAVASKEQAATKARRDRREYEREYDTSREECGYFFPPDSLVCSSSNVNLVADVRGEEPEDAA</sequence>
<accession>A0A0D6ZZQ3</accession>
<dbReference type="AlphaFoldDB" id="A0A0D6ZZQ3"/>
<organism evidence="2 3">
    <name type="scientific">Fistulina hepatica ATCC 64428</name>
    <dbReference type="NCBI Taxonomy" id="1128425"/>
    <lineage>
        <taxon>Eukaryota</taxon>
        <taxon>Fungi</taxon>
        <taxon>Dikarya</taxon>
        <taxon>Basidiomycota</taxon>
        <taxon>Agaricomycotina</taxon>
        <taxon>Agaricomycetes</taxon>
        <taxon>Agaricomycetidae</taxon>
        <taxon>Agaricales</taxon>
        <taxon>Fistulinaceae</taxon>
        <taxon>Fistulina</taxon>
    </lineage>
</organism>
<feature type="compositionally biased region" description="Basic and acidic residues" evidence="1">
    <location>
        <begin position="38"/>
        <end position="56"/>
    </location>
</feature>
<dbReference type="EMBL" id="KN882144">
    <property type="protein sequence ID" value="KIY43028.1"/>
    <property type="molecule type" value="Genomic_DNA"/>
</dbReference>
<proteinExistence type="predicted"/>
<feature type="region of interest" description="Disordered" evidence="1">
    <location>
        <begin position="195"/>
        <end position="217"/>
    </location>
</feature>
<dbReference type="Proteomes" id="UP000054144">
    <property type="component" value="Unassembled WGS sequence"/>
</dbReference>
<evidence type="ECO:0000313" key="3">
    <source>
        <dbReference type="Proteomes" id="UP000054144"/>
    </source>
</evidence>
<evidence type="ECO:0000313" key="2">
    <source>
        <dbReference type="EMBL" id="KIY43028.1"/>
    </source>
</evidence>
<dbReference type="OrthoDB" id="6095292at2759"/>
<evidence type="ECO:0000256" key="1">
    <source>
        <dbReference type="SAM" id="MobiDB-lite"/>
    </source>
</evidence>